<evidence type="ECO:0000313" key="1">
    <source>
        <dbReference type="EMBL" id="QBK86565.1"/>
    </source>
</evidence>
<proteinExistence type="predicted"/>
<gene>
    <name evidence="1" type="ORF">LCMAC102_03600</name>
</gene>
<reference evidence="1" key="1">
    <citation type="journal article" date="2019" name="MBio">
        <title>Virus Genomes from Deep Sea Sediments Expand the Ocean Megavirome and Support Independent Origins of Viral Gigantism.</title>
        <authorList>
            <person name="Backstrom D."/>
            <person name="Yutin N."/>
            <person name="Jorgensen S.L."/>
            <person name="Dharamshi J."/>
            <person name="Homa F."/>
            <person name="Zaremba-Niedwiedzka K."/>
            <person name="Spang A."/>
            <person name="Wolf Y.I."/>
            <person name="Koonin E.V."/>
            <person name="Ettema T.J."/>
        </authorList>
    </citation>
    <scope>NUCLEOTIDE SEQUENCE</scope>
</reference>
<sequence length="60" mass="7489">MELYDWIENHRSKHLTIKDLKKWKKGEIKDVVIFDRNFEESHIWNLQKNKKYDANEIMIK</sequence>
<dbReference type="EMBL" id="MK500334">
    <property type="protein sequence ID" value="QBK86565.1"/>
    <property type="molecule type" value="Genomic_DNA"/>
</dbReference>
<name>A0A481YUU7_9VIRU</name>
<protein>
    <submittedName>
        <fullName evidence="1">Uncharacterized protein</fullName>
    </submittedName>
</protein>
<accession>A0A481YUU7</accession>
<organism evidence="1">
    <name type="scientific">Marseillevirus LCMAC102</name>
    <dbReference type="NCBI Taxonomy" id="2506603"/>
    <lineage>
        <taxon>Viruses</taxon>
        <taxon>Varidnaviria</taxon>
        <taxon>Bamfordvirae</taxon>
        <taxon>Nucleocytoviricota</taxon>
        <taxon>Megaviricetes</taxon>
        <taxon>Pimascovirales</taxon>
        <taxon>Pimascovirales incertae sedis</taxon>
        <taxon>Marseilleviridae</taxon>
    </lineage>
</organism>